<dbReference type="STRING" id="86105.NF27_HQ00460"/>
<accession>A0A0C1QK48</accession>
<dbReference type="AlphaFoldDB" id="A0A0C1QK48"/>
<name>A0A0C1QK48_9RICK</name>
<sequence>MKQSSSLMRALSELGFNGWDKYDADYSYKDGNPPKIVETYSAQAQQEAFIKNMYISGLFSKENI</sequence>
<reference evidence="1 2" key="1">
    <citation type="submission" date="2014-11" db="EMBL/GenBank/DDBJ databases">
        <title>A Rickettsiales Symbiont of Amoebae With Ancient Features.</title>
        <authorList>
            <person name="Schulz F."/>
            <person name="Martijn J."/>
            <person name="Wascher F."/>
            <person name="Kostanjsek R."/>
            <person name="Ettema T.J."/>
            <person name="Horn M."/>
        </authorList>
    </citation>
    <scope>NUCLEOTIDE SEQUENCE [LARGE SCALE GENOMIC DNA]</scope>
    <source>
        <strain evidence="1 2">UWC36</strain>
    </source>
</reference>
<protein>
    <submittedName>
        <fullName evidence="1">Uncharacterized protein</fullName>
    </submittedName>
</protein>
<dbReference type="Proteomes" id="UP000031258">
    <property type="component" value="Unassembled WGS sequence"/>
</dbReference>
<dbReference type="RefSeq" id="WP_039458432.1">
    <property type="nucleotide sequence ID" value="NZ_JSWE01000184.1"/>
</dbReference>
<gene>
    <name evidence="1" type="ORF">NF27_HQ00460</name>
</gene>
<comment type="caution">
    <text evidence="1">The sequence shown here is derived from an EMBL/GenBank/DDBJ whole genome shotgun (WGS) entry which is preliminary data.</text>
</comment>
<evidence type="ECO:0000313" key="2">
    <source>
        <dbReference type="Proteomes" id="UP000031258"/>
    </source>
</evidence>
<keyword evidence="2" id="KW-1185">Reference proteome</keyword>
<dbReference type="EMBL" id="JSWE01000184">
    <property type="protein sequence ID" value="KIE04508.1"/>
    <property type="molecule type" value="Genomic_DNA"/>
</dbReference>
<organism evidence="1 2">
    <name type="scientific">Candidatus Jidaibacter acanthamoebae</name>
    <dbReference type="NCBI Taxonomy" id="86105"/>
    <lineage>
        <taxon>Bacteria</taxon>
        <taxon>Pseudomonadati</taxon>
        <taxon>Pseudomonadota</taxon>
        <taxon>Alphaproteobacteria</taxon>
        <taxon>Rickettsiales</taxon>
        <taxon>Candidatus Midichloriaceae</taxon>
        <taxon>Candidatus Jidaibacter</taxon>
    </lineage>
</organism>
<evidence type="ECO:0000313" key="1">
    <source>
        <dbReference type="EMBL" id="KIE04508.1"/>
    </source>
</evidence>
<proteinExistence type="predicted"/>